<sequence length="908" mass="92666">MSDLKNVLKAGLLVTASLFATGCGNNQDTAAAPVDPNPNPNPPSTAKSKVPTFVLDLEKADKAFRDAKLVSGHIPDRPAAGYGASYDVLSHLSVVPTTEPAAAAPTVNMTIVNDKLLLSWHNIDQGKDSSFKLDASDATKFKPDAIHVGAMLFSGRIDTARHTFNTTVKGNLRTNAFAVRNAVFDAFDTAAASLASVYTYISLDSSVGYPYARQGADGKEVVLSVDTHSEPATATAQLSVDSPAKSTTTTATASKATNTTKVTAPAASKASATTTVVAAPIKSTTKGVLTLKTMKPADAATKTMLDAAGLEVGSAQGTLDIGGRAAVVEANDVVITAINGVQPVLVLPSTIAASATTTVAKTTTAAKKLALSAGTATKTTSTATSVAAASAATVGKNATAQAVVKESGVTKFLFEVKAGDLYSEFGDLKVGANTTFRAIAHHSLFAHTLTLSQNLNVRVLAEAHTFDKLKDVADLSKFVSDAAAADKIARGQEMMAVLSTAGHSVQTSDVVEADKVSAYVHYDSFTSFPLWVAAANVTADKTLTLEGIDLDTGVTLDAGVYALPLVKDMSGKLPNSSGKIAIAIGDGSSEIKEWKIMSNGYFDMVLVARVAAKGANLSSGALNRALMSSKAQAGRSVVSATLDAVVSKLDPTNLVSTSFASLSSSRLNQASQFASLARGVSVANAEKLGAVEQYAVTFNHAGAQFGLTYNLDGGNAFSSSQGTTSFGANVASDVLGLKAIVSAEASVDAGKNAYAVSSLAFYNAGVTFAQAYSLGGLSVVPMGGFGVSSNALNSYSAVVPMAAGMLGLSMNDVSFTAATFHTGVNLALDDFVATATGTNASLTLGVAGYLASNANATLSTSEGKSSALQFGGDAVTPYAQFNLGFATGEKLNTMISSGIAAVNFGLDR</sequence>
<dbReference type="PROSITE" id="PS51257">
    <property type="entry name" value="PROKAR_LIPOPROTEIN"/>
    <property type="match status" value="1"/>
</dbReference>
<evidence type="ECO:0008006" key="4">
    <source>
        <dbReference type="Google" id="ProtNLM"/>
    </source>
</evidence>
<dbReference type="AlphaFoldDB" id="A0A7L9RUE8"/>
<evidence type="ECO:0000313" key="3">
    <source>
        <dbReference type="Proteomes" id="UP000594001"/>
    </source>
</evidence>
<keyword evidence="3" id="KW-1185">Reference proteome</keyword>
<evidence type="ECO:0000313" key="2">
    <source>
        <dbReference type="EMBL" id="QOL20243.1"/>
    </source>
</evidence>
<evidence type="ECO:0000256" key="1">
    <source>
        <dbReference type="SAM" id="MobiDB-lite"/>
    </source>
</evidence>
<accession>A0A7L9RUE8</accession>
<gene>
    <name evidence="2" type="ORF">CPBP_01026</name>
</gene>
<reference evidence="2 3" key="1">
    <citation type="submission" date="2020-06" db="EMBL/GenBank/DDBJ databases">
        <title>The endosymbiont of the kinetoplastid Bodo saltans is a Paracaedibacter-like alpha-proteobacterium possessing a putative toxin-antitoxin system.</title>
        <authorList>
            <person name="Midha S."/>
            <person name="Rigden D.J."/>
            <person name="Siozios S."/>
            <person name="Hurst G.D.D."/>
            <person name="Jackson A.P."/>
        </authorList>
    </citation>
    <scope>NUCLEOTIDE SEQUENCE [LARGE SCALE GENOMIC DNA]</scope>
    <source>
        <strain evidence="2">Lake Konstanz</strain>
    </source>
</reference>
<protein>
    <recommendedName>
        <fullName evidence="4">Autotransporter domain-containing protein</fullName>
    </recommendedName>
</protein>
<dbReference type="Proteomes" id="UP000594001">
    <property type="component" value="Chromosome"/>
</dbReference>
<feature type="region of interest" description="Disordered" evidence="1">
    <location>
        <begin position="29"/>
        <end position="49"/>
    </location>
</feature>
<dbReference type="KEGG" id="pbal:CPBP_01026"/>
<dbReference type="RefSeq" id="WP_350331796.1">
    <property type="nucleotide sequence ID" value="NZ_CP054719.1"/>
</dbReference>
<organism evidence="2 3">
    <name type="scientific">Candidatus Bodocaedibacter vickermanii</name>
    <dbReference type="NCBI Taxonomy" id="2741701"/>
    <lineage>
        <taxon>Bacteria</taxon>
        <taxon>Pseudomonadati</taxon>
        <taxon>Pseudomonadota</taxon>
        <taxon>Alphaproteobacteria</taxon>
        <taxon>Holosporales</taxon>
        <taxon>Candidatus Paracaedibacteraceae</taxon>
        <taxon>Candidatus Bodocaedibacter</taxon>
    </lineage>
</organism>
<dbReference type="EMBL" id="CP054719">
    <property type="protein sequence ID" value="QOL20243.1"/>
    <property type="molecule type" value="Genomic_DNA"/>
</dbReference>
<name>A0A7L9RUE8_9PROT</name>
<proteinExistence type="predicted"/>